<comment type="similarity">
    <text evidence="1">Belongs to the LysR transcriptional regulatory family.</text>
</comment>
<dbReference type="PROSITE" id="PS50931">
    <property type="entry name" value="HTH_LYSR"/>
    <property type="match status" value="1"/>
</dbReference>
<dbReference type="Gene3D" id="3.40.190.10">
    <property type="entry name" value="Periplasmic binding protein-like II"/>
    <property type="match status" value="2"/>
</dbReference>
<name>A0A239EXI9_9RHOB</name>
<dbReference type="InterPro" id="IPR000847">
    <property type="entry name" value="LysR_HTH_N"/>
</dbReference>
<dbReference type="GO" id="GO:0006351">
    <property type="term" value="P:DNA-templated transcription"/>
    <property type="evidence" value="ECO:0007669"/>
    <property type="project" value="TreeGrafter"/>
</dbReference>
<dbReference type="Pfam" id="PF00126">
    <property type="entry name" value="HTH_1"/>
    <property type="match status" value="1"/>
</dbReference>
<dbReference type="GO" id="GO:0043565">
    <property type="term" value="F:sequence-specific DNA binding"/>
    <property type="evidence" value="ECO:0007669"/>
    <property type="project" value="TreeGrafter"/>
</dbReference>
<dbReference type="Proteomes" id="UP000198440">
    <property type="component" value="Unassembled WGS sequence"/>
</dbReference>
<dbReference type="InterPro" id="IPR036390">
    <property type="entry name" value="WH_DNA-bd_sf"/>
</dbReference>
<evidence type="ECO:0000256" key="2">
    <source>
        <dbReference type="ARBA" id="ARBA00023015"/>
    </source>
</evidence>
<reference evidence="6 7" key="1">
    <citation type="submission" date="2017-06" db="EMBL/GenBank/DDBJ databases">
        <authorList>
            <person name="Kim H.J."/>
            <person name="Triplett B.A."/>
        </authorList>
    </citation>
    <scope>NUCLEOTIDE SEQUENCE [LARGE SCALE GENOMIC DNA]</scope>
    <source>
        <strain evidence="6 7">DSM 11445</strain>
    </source>
</reference>
<dbReference type="PANTHER" id="PTHR30537">
    <property type="entry name" value="HTH-TYPE TRANSCRIPTIONAL REGULATOR"/>
    <property type="match status" value="1"/>
</dbReference>
<dbReference type="OrthoDB" id="9813056at2"/>
<keyword evidence="2" id="KW-0805">Transcription regulation</keyword>
<evidence type="ECO:0000259" key="5">
    <source>
        <dbReference type="PROSITE" id="PS50931"/>
    </source>
</evidence>
<evidence type="ECO:0000313" key="6">
    <source>
        <dbReference type="EMBL" id="SNS49396.1"/>
    </source>
</evidence>
<dbReference type="Gene3D" id="1.10.10.10">
    <property type="entry name" value="Winged helix-like DNA-binding domain superfamily/Winged helix DNA-binding domain"/>
    <property type="match status" value="1"/>
</dbReference>
<evidence type="ECO:0000313" key="7">
    <source>
        <dbReference type="Proteomes" id="UP000198440"/>
    </source>
</evidence>
<dbReference type="PANTHER" id="PTHR30537:SF26">
    <property type="entry name" value="GLYCINE CLEAVAGE SYSTEM TRANSCRIPTIONAL ACTIVATOR"/>
    <property type="match status" value="1"/>
</dbReference>
<dbReference type="PRINTS" id="PR00039">
    <property type="entry name" value="HTHLYSR"/>
</dbReference>
<dbReference type="FunFam" id="1.10.10.10:FF:000038">
    <property type="entry name" value="Glycine cleavage system transcriptional activator"/>
    <property type="match status" value="1"/>
</dbReference>
<protein>
    <submittedName>
        <fullName evidence="6">LysR family transcriptional regulator, glycine cleavage system transcriptional activator</fullName>
    </submittedName>
</protein>
<dbReference type="AlphaFoldDB" id="A0A239EXI9"/>
<evidence type="ECO:0000256" key="3">
    <source>
        <dbReference type="ARBA" id="ARBA00023125"/>
    </source>
</evidence>
<organism evidence="6 7">
    <name type="scientific">Antarctobacter heliothermus</name>
    <dbReference type="NCBI Taxonomy" id="74033"/>
    <lineage>
        <taxon>Bacteria</taxon>
        <taxon>Pseudomonadati</taxon>
        <taxon>Pseudomonadota</taxon>
        <taxon>Alphaproteobacteria</taxon>
        <taxon>Rhodobacterales</taxon>
        <taxon>Roseobacteraceae</taxon>
        <taxon>Antarctobacter</taxon>
    </lineage>
</organism>
<accession>A0A239EXI9</accession>
<evidence type="ECO:0000256" key="4">
    <source>
        <dbReference type="ARBA" id="ARBA00023163"/>
    </source>
</evidence>
<dbReference type="EMBL" id="FZON01000017">
    <property type="protein sequence ID" value="SNS49396.1"/>
    <property type="molecule type" value="Genomic_DNA"/>
</dbReference>
<dbReference type="Pfam" id="PF03466">
    <property type="entry name" value="LysR_substrate"/>
    <property type="match status" value="1"/>
</dbReference>
<evidence type="ECO:0000256" key="1">
    <source>
        <dbReference type="ARBA" id="ARBA00009437"/>
    </source>
</evidence>
<dbReference type="InterPro" id="IPR005119">
    <property type="entry name" value="LysR_subst-bd"/>
</dbReference>
<dbReference type="SUPFAM" id="SSF53850">
    <property type="entry name" value="Periplasmic binding protein-like II"/>
    <property type="match status" value="1"/>
</dbReference>
<keyword evidence="3" id="KW-0238">DNA-binding</keyword>
<feature type="domain" description="HTH lysR-type" evidence="5">
    <location>
        <begin position="11"/>
        <end position="68"/>
    </location>
</feature>
<dbReference type="InterPro" id="IPR058163">
    <property type="entry name" value="LysR-type_TF_proteobact-type"/>
</dbReference>
<dbReference type="GO" id="GO:0003700">
    <property type="term" value="F:DNA-binding transcription factor activity"/>
    <property type="evidence" value="ECO:0007669"/>
    <property type="project" value="InterPro"/>
</dbReference>
<dbReference type="InterPro" id="IPR036388">
    <property type="entry name" value="WH-like_DNA-bd_sf"/>
</dbReference>
<dbReference type="CDD" id="cd08432">
    <property type="entry name" value="PBP2_GcdR_TrpI_HvrB_AmpR_like"/>
    <property type="match status" value="1"/>
</dbReference>
<gene>
    <name evidence="6" type="ORF">SAMN04488078_101744</name>
</gene>
<sequence length="296" mass="32416">MIGKRLADGLPPLNALRAFEAAGRHLSFAAAARELRVTQGAVAQHVRGMEARLALRLFDRHARGLRLTEDGRRYHDQIARAFRLMEQATQDLRPGGRSVTISVTPSFASKWLIPTMPDFSARHPEIELRVLATEALSRFRADGVDIAVRFGRSQALAGMEARTLFTGEAIAVCAPDLPGDGMQGRTLLHHSLDLWPAFLETVLGQAHRDHLPGPRFSQITLAIEAAMAGQGVALASRFLVARDIRLGRLVQAVPGTLSTSQNYDALCPREDLADPSRRLVFDWLCAAAERESCSQA</sequence>
<dbReference type="SUPFAM" id="SSF46785">
    <property type="entry name" value="Winged helix' DNA-binding domain"/>
    <property type="match status" value="1"/>
</dbReference>
<keyword evidence="4" id="KW-0804">Transcription</keyword>
<proteinExistence type="inferred from homology"/>